<evidence type="ECO:0000256" key="1">
    <source>
        <dbReference type="SAM" id="MobiDB-lite"/>
    </source>
</evidence>
<feature type="compositionally biased region" description="Basic and acidic residues" evidence="1">
    <location>
        <begin position="159"/>
        <end position="176"/>
    </location>
</feature>
<dbReference type="EMBL" id="GDHF01009514">
    <property type="protein sequence ID" value="JAI42800.1"/>
    <property type="molecule type" value="Transcribed_RNA"/>
</dbReference>
<dbReference type="OrthoDB" id="21095at2759"/>
<proteinExistence type="predicted"/>
<organism evidence="2">
    <name type="scientific">Bactrocera latifrons</name>
    <name type="common">Malaysian fruit fly</name>
    <name type="synonym">Chaetodacus latifrons</name>
    <dbReference type="NCBI Taxonomy" id="174628"/>
    <lineage>
        <taxon>Eukaryota</taxon>
        <taxon>Metazoa</taxon>
        <taxon>Ecdysozoa</taxon>
        <taxon>Arthropoda</taxon>
        <taxon>Hexapoda</taxon>
        <taxon>Insecta</taxon>
        <taxon>Pterygota</taxon>
        <taxon>Neoptera</taxon>
        <taxon>Endopterygota</taxon>
        <taxon>Diptera</taxon>
        <taxon>Brachycera</taxon>
        <taxon>Muscomorpha</taxon>
        <taxon>Tephritoidea</taxon>
        <taxon>Tephritidae</taxon>
        <taxon>Bactrocera</taxon>
        <taxon>Bactrocera</taxon>
    </lineage>
</organism>
<accession>A0A0K8VW91</accession>
<feature type="region of interest" description="Disordered" evidence="1">
    <location>
        <begin position="1"/>
        <end position="23"/>
    </location>
</feature>
<protein>
    <submittedName>
        <fullName evidence="2">Breast cancer type 2 susceptibility</fullName>
    </submittedName>
</protein>
<feature type="region of interest" description="Disordered" evidence="1">
    <location>
        <begin position="1093"/>
        <end position="1113"/>
    </location>
</feature>
<feature type="region of interest" description="Disordered" evidence="1">
    <location>
        <begin position="159"/>
        <end position="187"/>
    </location>
</feature>
<dbReference type="InterPro" id="IPR002093">
    <property type="entry name" value="BRCA2_repeat"/>
</dbReference>
<reference evidence="2" key="1">
    <citation type="submission" date="2015-06" db="EMBL/GenBank/DDBJ databases">
        <authorList>
            <person name="Hoefler B.C."/>
            <person name="Straight P.D."/>
        </authorList>
    </citation>
    <scope>NUCLEOTIDE SEQUENCE</scope>
</reference>
<gene>
    <name evidence="2" type="primary">Brca2</name>
    <name evidence="2" type="ORF">c0_g1_i1</name>
</gene>
<feature type="compositionally biased region" description="Polar residues" evidence="1">
    <location>
        <begin position="1"/>
        <end position="17"/>
    </location>
</feature>
<dbReference type="AlphaFoldDB" id="A0A0K8VW91"/>
<name>A0A0K8VW91_BACLA</name>
<dbReference type="PROSITE" id="PS50138">
    <property type="entry name" value="BRCA2_REPEAT"/>
    <property type="match status" value="3"/>
</dbReference>
<dbReference type="Pfam" id="PF00634">
    <property type="entry name" value="BRCA2"/>
    <property type="match status" value="1"/>
</dbReference>
<sequence length="1113" mass="124637">MADESINSSPRKLNNSIHKSRLHRRHKRLNATFTATSETSYKHEVEEEDLSCTLLLMYDSDETMENSIKNKGNEKPISKVNMSYDPFAEHRLLVLADRSRAMPSSSRLFKATQGFEPCNNFLFESLEQREDKISENNRNKTDVFEITDSELLQVCEETEKKTNDLSSMKEVKEDLNKSPSTPETKRKTKSIVDLILEDFCSSPQSPELRHSSEESNFNFRFANKPLRTYSRRKHENVMARQNIAEQYNQPTNSVVHCVLNDDLLSNDSSTDLSVQDDQTQLIPVKETVVVLQHSQSLCENLQNLSAYFTESSGERDKKQDPSTEFLDHQLSEDSLGIKTLAEKSSSEIFFTASKADNDCMQIEEELVLPETEDQFKSRSNISFTTNSVEGDCIQIDEELVLSETEEQSKTSSSGHISNEEDFKGFSSEEEDTKQNCDTLTANEDDIKNDELNDEWYDECDIFAKFDMGIALDAALSFKLDKIETSEANHTMYTNGGNAAQINAEPLIGFRTASNKEVKISAEAQARVASIFQNLPPLPINNSCDEELPIEDEAGEEDCQNVMNRTIIISKAGDDLVGTSANPDERIGSKEMPDVCKFTTISHKTITISNDAKQQAARAQETLTPLPQNEICLRNDATSNDASTSKQVFIGFRTASSKSISISKAAQERALKILEQLPNDGMEAELHVNKMTGFATASNKTIQISDDAEKRAARILEDVMEFQKESVEDDVKRSLENLQFSEWPVEEEEKINVNEEVANEKVVNANTANEYKINLLEFSTSPKKAKQRAAVTENLDTENIKKSSETKSLDNLLFPEWPLAIVVEDRVTDISEPTLNGLNKRKRSDSEIAQNRRISASPPRTRKLFCKSTGGERSPLAHIQATITHSSLSEMAVNTPPDYRARHGIIARKNLLSLNMSNKLKAKSSKLQNFKPENSMVETPTKRSDATSAASMANEPKSPPATPIPNLQEFFNSAAMSTSTPQPPVRQNTRMRTRARKRAELVAAALNTPTTTKDKTAITTPTNDGSFRHIDWENDSVNKSAASLNASRLSNSSCSNIMKMESNPTPKQRIERLHMYGKPPSVSPICMSSTNNCRVSGLKRGTRRTSKGERINKE</sequence>
<feature type="region of interest" description="Disordered" evidence="1">
    <location>
        <begin position="402"/>
        <end position="441"/>
    </location>
</feature>
<evidence type="ECO:0000313" key="2">
    <source>
        <dbReference type="EMBL" id="JAI42800.1"/>
    </source>
</evidence>
<feature type="region of interest" description="Disordered" evidence="1">
    <location>
        <begin position="930"/>
        <end position="961"/>
    </location>
</feature>
<feature type="region of interest" description="Disordered" evidence="1">
    <location>
        <begin position="833"/>
        <end position="861"/>
    </location>
</feature>